<dbReference type="EMBL" id="WJQU01000002">
    <property type="protein sequence ID" value="KAJ6644513.1"/>
    <property type="molecule type" value="Genomic_DNA"/>
</dbReference>
<dbReference type="InterPro" id="IPR036322">
    <property type="entry name" value="WD40_repeat_dom_sf"/>
</dbReference>
<dbReference type="InterPro" id="IPR037363">
    <property type="entry name" value="Sec13/Seh1_fam"/>
</dbReference>
<feature type="repeat" description="WD" evidence="13">
    <location>
        <begin position="247"/>
        <end position="281"/>
    </location>
</feature>
<keyword evidence="8" id="KW-0498">Mitosis</keyword>
<dbReference type="GO" id="GO:0005198">
    <property type="term" value="F:structural molecule activity"/>
    <property type="evidence" value="ECO:0007669"/>
    <property type="project" value="InterPro"/>
</dbReference>
<evidence type="ECO:0000256" key="5">
    <source>
        <dbReference type="ARBA" id="ARBA00022574"/>
    </source>
</evidence>
<keyword evidence="7" id="KW-0677">Repeat</keyword>
<keyword evidence="6" id="KW-0132">Cell division</keyword>
<dbReference type="PRINTS" id="PR00320">
    <property type="entry name" value="GPROTEINBRPT"/>
</dbReference>
<reference evidence="14" key="1">
    <citation type="submission" date="2022-07" db="EMBL/GenBank/DDBJ databases">
        <authorList>
            <person name="Trinca V."/>
            <person name="Uliana J.V.C."/>
            <person name="Torres T.T."/>
            <person name="Ward R.J."/>
            <person name="Monesi N."/>
        </authorList>
    </citation>
    <scope>NUCLEOTIDE SEQUENCE</scope>
    <source>
        <strain evidence="14">HSMRA1968</strain>
        <tissue evidence="14">Whole embryos</tissue>
    </source>
</reference>
<keyword evidence="5 13" id="KW-0853">WD repeat</keyword>
<evidence type="ECO:0000256" key="9">
    <source>
        <dbReference type="ARBA" id="ARBA00022927"/>
    </source>
</evidence>
<keyword evidence="15" id="KW-1185">Reference proteome</keyword>
<evidence type="ECO:0000256" key="2">
    <source>
        <dbReference type="ARBA" id="ARBA00004371"/>
    </source>
</evidence>
<dbReference type="PANTHER" id="PTHR11024:SF3">
    <property type="entry name" value="NUCLEOPORIN SEH1"/>
    <property type="match status" value="1"/>
</dbReference>
<keyword evidence="10" id="KW-0458">Lysosome</keyword>
<dbReference type="Pfam" id="PF00400">
    <property type="entry name" value="WD40"/>
    <property type="match status" value="4"/>
</dbReference>
<name>A0A9Q0N6K2_9DIPT</name>
<dbReference type="PANTHER" id="PTHR11024">
    <property type="entry name" value="NUCLEAR PORE COMPLEX PROTEIN SEC13 / SEH1 FAMILY MEMBER"/>
    <property type="match status" value="1"/>
</dbReference>
<dbReference type="PROSITE" id="PS50082">
    <property type="entry name" value="WD_REPEATS_2"/>
    <property type="match status" value="3"/>
</dbReference>
<evidence type="ECO:0000256" key="11">
    <source>
        <dbReference type="ARBA" id="ARBA00023242"/>
    </source>
</evidence>
<organism evidence="14 15">
    <name type="scientific">Pseudolycoriella hygida</name>
    <dbReference type="NCBI Taxonomy" id="35572"/>
    <lineage>
        <taxon>Eukaryota</taxon>
        <taxon>Metazoa</taxon>
        <taxon>Ecdysozoa</taxon>
        <taxon>Arthropoda</taxon>
        <taxon>Hexapoda</taxon>
        <taxon>Insecta</taxon>
        <taxon>Pterygota</taxon>
        <taxon>Neoptera</taxon>
        <taxon>Endopterygota</taxon>
        <taxon>Diptera</taxon>
        <taxon>Nematocera</taxon>
        <taxon>Sciaroidea</taxon>
        <taxon>Sciaridae</taxon>
        <taxon>Pseudolycoriella</taxon>
    </lineage>
</organism>
<dbReference type="SMART" id="SM00320">
    <property type="entry name" value="WD40"/>
    <property type="match status" value="4"/>
</dbReference>
<dbReference type="GO" id="GO:0031080">
    <property type="term" value="C:nuclear pore outer ring"/>
    <property type="evidence" value="ECO:0007669"/>
    <property type="project" value="TreeGrafter"/>
</dbReference>
<evidence type="ECO:0000313" key="15">
    <source>
        <dbReference type="Proteomes" id="UP001151699"/>
    </source>
</evidence>
<dbReference type="Proteomes" id="UP001151699">
    <property type="component" value="Chromosome B"/>
</dbReference>
<dbReference type="GO" id="GO:1904263">
    <property type="term" value="P:positive regulation of TORC1 signaling"/>
    <property type="evidence" value="ECO:0007669"/>
    <property type="project" value="TreeGrafter"/>
</dbReference>
<evidence type="ECO:0000256" key="10">
    <source>
        <dbReference type="ARBA" id="ARBA00023228"/>
    </source>
</evidence>
<dbReference type="GO" id="GO:0034198">
    <property type="term" value="P:cellular response to amino acid starvation"/>
    <property type="evidence" value="ECO:0007669"/>
    <property type="project" value="TreeGrafter"/>
</dbReference>
<dbReference type="GO" id="GO:0035859">
    <property type="term" value="C:Seh1-associated complex"/>
    <property type="evidence" value="ECO:0007669"/>
    <property type="project" value="TreeGrafter"/>
</dbReference>
<dbReference type="GO" id="GO:0051301">
    <property type="term" value="P:cell division"/>
    <property type="evidence" value="ECO:0007669"/>
    <property type="project" value="UniProtKB-KW"/>
</dbReference>
<evidence type="ECO:0000256" key="1">
    <source>
        <dbReference type="ARBA" id="ARBA00004259"/>
    </source>
</evidence>
<accession>A0A9Q0N6K2</accession>
<keyword evidence="9" id="KW-0653">Protein transport</keyword>
<dbReference type="PROSITE" id="PS50294">
    <property type="entry name" value="WD_REPEATS_REGION"/>
    <property type="match status" value="1"/>
</dbReference>
<feature type="repeat" description="WD" evidence="13">
    <location>
        <begin position="1"/>
        <end position="14"/>
    </location>
</feature>
<dbReference type="GO" id="GO:0015031">
    <property type="term" value="P:protein transport"/>
    <property type="evidence" value="ECO:0007669"/>
    <property type="project" value="UniProtKB-KW"/>
</dbReference>
<dbReference type="AlphaFoldDB" id="A0A9Q0N6K2"/>
<keyword evidence="11" id="KW-0539">Nucleus</keyword>
<keyword evidence="12" id="KW-0131">Cell cycle</keyword>
<dbReference type="Gene3D" id="2.130.10.10">
    <property type="entry name" value="YVTN repeat-like/Quinoprotein amine dehydrogenase"/>
    <property type="match status" value="1"/>
</dbReference>
<evidence type="ECO:0000313" key="14">
    <source>
        <dbReference type="EMBL" id="KAJ6644513.1"/>
    </source>
</evidence>
<comment type="subcellular location">
    <subcellularLocation>
        <location evidence="2">Lysosome</location>
    </subcellularLocation>
    <subcellularLocation>
        <location evidence="1">Nucleus envelope</location>
    </subcellularLocation>
</comment>
<keyword evidence="4" id="KW-0813">Transport</keyword>
<dbReference type="InterPro" id="IPR015943">
    <property type="entry name" value="WD40/YVTN_repeat-like_dom_sf"/>
</dbReference>
<dbReference type="SUPFAM" id="SSF50978">
    <property type="entry name" value="WD40 repeat-like"/>
    <property type="match status" value="1"/>
</dbReference>
<evidence type="ECO:0000256" key="3">
    <source>
        <dbReference type="ARBA" id="ARBA00010102"/>
    </source>
</evidence>
<comment type="caution">
    <text evidence="14">The sequence shown here is derived from an EMBL/GenBank/DDBJ whole genome shotgun (WGS) entry which is preliminary data.</text>
</comment>
<sequence length="336" mass="37465">MATCSSDQTVKVWDPNEKGVWAVTASWKAHSGSVWRVSWAHPEFGQVLATCSFDRTVSIWEETVSEKTTPTMAPVKRWARRSNLVDSRTSVTDVKFAPKNQGLMLATCSEDGVIRIYEAPDIMNLSQWSLAYDVSCKIPLSCLSWNQSLFRLHAPMIAAGSDDTGTTAGGKVFILEYSIGGNGKWTKTETLTAVTDPVHDVAFAPNVGRLYHILAVASKDVQIFNIKPPLNDQAGLPRYEIQMIAKFSDHNCTVWRTSWNVTGTMLASTGDDGCVRMWKMNYQRNWKCAAQLKPDGNETTEESPVPQFPVKDNKLLQTTKYIKKGIISNSNQVPWH</sequence>
<evidence type="ECO:0000256" key="13">
    <source>
        <dbReference type="PROSITE-ProRule" id="PRU00221"/>
    </source>
</evidence>
<evidence type="ECO:0000256" key="4">
    <source>
        <dbReference type="ARBA" id="ARBA00022448"/>
    </source>
</evidence>
<proteinExistence type="inferred from homology"/>
<evidence type="ECO:0000256" key="12">
    <source>
        <dbReference type="ARBA" id="ARBA00023306"/>
    </source>
</evidence>
<protein>
    <submittedName>
        <fullName evidence="14">Nucleoporin SEH1</fullName>
    </submittedName>
</protein>
<gene>
    <name evidence="14" type="primary">SEH1L</name>
    <name evidence="14" type="ORF">Bhyg_09482</name>
</gene>
<evidence type="ECO:0000256" key="8">
    <source>
        <dbReference type="ARBA" id="ARBA00022776"/>
    </source>
</evidence>
<evidence type="ECO:0000256" key="6">
    <source>
        <dbReference type="ARBA" id="ARBA00022618"/>
    </source>
</evidence>
<dbReference type="InterPro" id="IPR001680">
    <property type="entry name" value="WD40_rpt"/>
</dbReference>
<evidence type="ECO:0000256" key="7">
    <source>
        <dbReference type="ARBA" id="ARBA00022737"/>
    </source>
</evidence>
<dbReference type="InterPro" id="IPR020472">
    <property type="entry name" value="WD40_PAC1"/>
</dbReference>
<dbReference type="FunFam" id="2.130.10.10:FF:000063">
    <property type="entry name" value="SEH1 like nucleoporin"/>
    <property type="match status" value="1"/>
</dbReference>
<feature type="repeat" description="WD" evidence="13">
    <location>
        <begin position="27"/>
        <end position="61"/>
    </location>
</feature>
<comment type="similarity">
    <text evidence="3">Belongs to the WD repeat SEC13 family.</text>
</comment>
<dbReference type="OrthoDB" id="364224at2759"/>
<dbReference type="GO" id="GO:0005764">
    <property type="term" value="C:lysosome"/>
    <property type="evidence" value="ECO:0007669"/>
    <property type="project" value="UniProtKB-SubCell"/>
</dbReference>